<name>A0A9D4DM97_DREPO</name>
<evidence type="ECO:0000313" key="3">
    <source>
        <dbReference type="Proteomes" id="UP000828390"/>
    </source>
</evidence>
<proteinExistence type="predicted"/>
<sequence>MLYKAKSGYSQHPNTSSESGIFPNWQKHSPTTADSQFMPGLQQISPGGNEQSGPGQRHQKHRK</sequence>
<feature type="compositionally biased region" description="Polar residues" evidence="1">
    <location>
        <begin position="26"/>
        <end position="35"/>
    </location>
</feature>
<evidence type="ECO:0000256" key="1">
    <source>
        <dbReference type="SAM" id="MobiDB-lite"/>
    </source>
</evidence>
<keyword evidence="3" id="KW-1185">Reference proteome</keyword>
<dbReference type="AlphaFoldDB" id="A0A9D4DM97"/>
<reference evidence="2" key="2">
    <citation type="submission" date="2020-11" db="EMBL/GenBank/DDBJ databases">
        <authorList>
            <person name="McCartney M.A."/>
            <person name="Auch B."/>
            <person name="Kono T."/>
            <person name="Mallez S."/>
            <person name="Becker A."/>
            <person name="Gohl D.M."/>
            <person name="Silverstein K.A.T."/>
            <person name="Koren S."/>
            <person name="Bechman K.B."/>
            <person name="Herman A."/>
            <person name="Abrahante J.E."/>
            <person name="Garbe J."/>
        </authorList>
    </citation>
    <scope>NUCLEOTIDE SEQUENCE</scope>
    <source>
        <strain evidence="2">Duluth1</strain>
        <tissue evidence="2">Whole animal</tissue>
    </source>
</reference>
<gene>
    <name evidence="2" type="ORF">DPMN_186868</name>
</gene>
<accession>A0A9D4DM97</accession>
<dbReference type="Proteomes" id="UP000828390">
    <property type="component" value="Unassembled WGS sequence"/>
</dbReference>
<protein>
    <submittedName>
        <fullName evidence="2">Uncharacterized protein</fullName>
    </submittedName>
</protein>
<evidence type="ECO:0000313" key="2">
    <source>
        <dbReference type="EMBL" id="KAH3752252.1"/>
    </source>
</evidence>
<feature type="region of interest" description="Disordered" evidence="1">
    <location>
        <begin position="1"/>
        <end position="63"/>
    </location>
</feature>
<feature type="compositionally biased region" description="Polar residues" evidence="1">
    <location>
        <begin position="8"/>
        <end position="19"/>
    </location>
</feature>
<comment type="caution">
    <text evidence="2">The sequence shown here is derived from an EMBL/GenBank/DDBJ whole genome shotgun (WGS) entry which is preliminary data.</text>
</comment>
<feature type="compositionally biased region" description="Polar residues" evidence="1">
    <location>
        <begin position="42"/>
        <end position="54"/>
    </location>
</feature>
<dbReference type="EMBL" id="JAIWYP010000010">
    <property type="protein sequence ID" value="KAH3752252.1"/>
    <property type="molecule type" value="Genomic_DNA"/>
</dbReference>
<organism evidence="2 3">
    <name type="scientific">Dreissena polymorpha</name>
    <name type="common">Zebra mussel</name>
    <name type="synonym">Mytilus polymorpha</name>
    <dbReference type="NCBI Taxonomy" id="45954"/>
    <lineage>
        <taxon>Eukaryota</taxon>
        <taxon>Metazoa</taxon>
        <taxon>Spiralia</taxon>
        <taxon>Lophotrochozoa</taxon>
        <taxon>Mollusca</taxon>
        <taxon>Bivalvia</taxon>
        <taxon>Autobranchia</taxon>
        <taxon>Heteroconchia</taxon>
        <taxon>Euheterodonta</taxon>
        <taxon>Imparidentia</taxon>
        <taxon>Neoheterodontei</taxon>
        <taxon>Myida</taxon>
        <taxon>Dreissenoidea</taxon>
        <taxon>Dreissenidae</taxon>
        <taxon>Dreissena</taxon>
    </lineage>
</organism>
<reference evidence="2" key="1">
    <citation type="journal article" date="2019" name="bioRxiv">
        <title>The Genome of the Zebra Mussel, Dreissena polymorpha: A Resource for Invasive Species Research.</title>
        <authorList>
            <person name="McCartney M.A."/>
            <person name="Auch B."/>
            <person name="Kono T."/>
            <person name="Mallez S."/>
            <person name="Zhang Y."/>
            <person name="Obille A."/>
            <person name="Becker A."/>
            <person name="Abrahante J.E."/>
            <person name="Garbe J."/>
            <person name="Badalamenti J.P."/>
            <person name="Herman A."/>
            <person name="Mangelson H."/>
            <person name="Liachko I."/>
            <person name="Sullivan S."/>
            <person name="Sone E.D."/>
            <person name="Koren S."/>
            <person name="Silverstein K.A.T."/>
            <person name="Beckman K.B."/>
            <person name="Gohl D.M."/>
        </authorList>
    </citation>
    <scope>NUCLEOTIDE SEQUENCE</scope>
    <source>
        <strain evidence="2">Duluth1</strain>
        <tissue evidence="2">Whole animal</tissue>
    </source>
</reference>